<gene>
    <name evidence="2" type="ORF">SAMN04487752_0522</name>
</gene>
<dbReference type="PROSITE" id="PS50879">
    <property type="entry name" value="RNASE_H_1"/>
    <property type="match status" value="1"/>
</dbReference>
<dbReference type="AlphaFoldDB" id="A0A1H0XW54"/>
<evidence type="ECO:0000259" key="1">
    <source>
        <dbReference type="PROSITE" id="PS50879"/>
    </source>
</evidence>
<dbReference type="Pfam" id="PF13456">
    <property type="entry name" value="RVT_3"/>
    <property type="match status" value="1"/>
</dbReference>
<name>A0A1H0XW54_9LACT</name>
<dbReference type="InterPro" id="IPR012337">
    <property type="entry name" value="RNaseH-like_sf"/>
</dbReference>
<dbReference type="PANTHER" id="PTHR48475:SF1">
    <property type="entry name" value="RNASE H TYPE-1 DOMAIN-CONTAINING PROTEIN"/>
    <property type="match status" value="1"/>
</dbReference>
<dbReference type="OrthoDB" id="7845843at2"/>
<dbReference type="Proteomes" id="UP000199481">
    <property type="component" value="Unassembled WGS sequence"/>
</dbReference>
<evidence type="ECO:0000313" key="3">
    <source>
        <dbReference type="Proteomes" id="UP000199481"/>
    </source>
</evidence>
<dbReference type="Gene3D" id="3.30.420.10">
    <property type="entry name" value="Ribonuclease H-like superfamily/Ribonuclease H"/>
    <property type="match status" value="1"/>
</dbReference>
<accession>A0A1H0XW54</accession>
<sequence>MIKLYTDASTKNNPGPSGVGIVISAENRYEQLAIPLDKVMSNHEAEFEALIKGLDYLIDHQLTVETLMVYTDSKLVASAIKKNYVKKDIFKTYLVAITEKLHHFPLFFVQWIPQSQNKGADQLARQALQKILLKN</sequence>
<dbReference type="CDD" id="cd09279">
    <property type="entry name" value="RNase_HI_like"/>
    <property type="match status" value="1"/>
</dbReference>
<reference evidence="3" key="1">
    <citation type="submission" date="2016-10" db="EMBL/GenBank/DDBJ databases">
        <authorList>
            <person name="Varghese N."/>
            <person name="Submissions S."/>
        </authorList>
    </citation>
    <scope>NUCLEOTIDE SEQUENCE [LARGE SCALE GENOMIC DNA]</scope>
    <source>
        <strain evidence="3">MPL-11</strain>
    </source>
</reference>
<dbReference type="InterPro" id="IPR002156">
    <property type="entry name" value="RNaseH_domain"/>
</dbReference>
<proteinExistence type="predicted"/>
<feature type="domain" description="RNase H type-1" evidence="1">
    <location>
        <begin position="1"/>
        <end position="129"/>
    </location>
</feature>
<evidence type="ECO:0000313" key="2">
    <source>
        <dbReference type="EMBL" id="SDQ07041.1"/>
    </source>
</evidence>
<dbReference type="EMBL" id="FNJW01000008">
    <property type="protein sequence ID" value="SDQ07041.1"/>
    <property type="molecule type" value="Genomic_DNA"/>
</dbReference>
<dbReference type="InterPro" id="IPR036397">
    <property type="entry name" value="RNaseH_sf"/>
</dbReference>
<dbReference type="SUPFAM" id="SSF53098">
    <property type="entry name" value="Ribonuclease H-like"/>
    <property type="match status" value="1"/>
</dbReference>
<dbReference type="PANTHER" id="PTHR48475">
    <property type="entry name" value="RIBONUCLEASE H"/>
    <property type="match status" value="1"/>
</dbReference>
<dbReference type="GO" id="GO:0004523">
    <property type="term" value="F:RNA-DNA hybrid ribonuclease activity"/>
    <property type="evidence" value="ECO:0007669"/>
    <property type="project" value="InterPro"/>
</dbReference>
<dbReference type="RefSeq" id="WP_089974940.1">
    <property type="nucleotide sequence ID" value="NZ_CP084916.1"/>
</dbReference>
<organism evidence="2 3">
    <name type="scientific">Carnobacterium viridans</name>
    <dbReference type="NCBI Taxonomy" id="174587"/>
    <lineage>
        <taxon>Bacteria</taxon>
        <taxon>Bacillati</taxon>
        <taxon>Bacillota</taxon>
        <taxon>Bacilli</taxon>
        <taxon>Lactobacillales</taxon>
        <taxon>Carnobacteriaceae</taxon>
        <taxon>Carnobacterium</taxon>
    </lineage>
</organism>
<protein>
    <submittedName>
        <fullName evidence="2">Ribonuclease HI</fullName>
    </submittedName>
</protein>
<keyword evidence="3" id="KW-1185">Reference proteome</keyword>
<dbReference type="GO" id="GO:0003676">
    <property type="term" value="F:nucleic acid binding"/>
    <property type="evidence" value="ECO:0007669"/>
    <property type="project" value="InterPro"/>
</dbReference>